<keyword evidence="6" id="KW-0560">Oxidoreductase</keyword>
<dbReference type="InterPro" id="IPR002403">
    <property type="entry name" value="Cyt_P450_E_grp-IV"/>
</dbReference>
<dbReference type="PANTHER" id="PTHR24305">
    <property type="entry name" value="CYTOCHROME P450"/>
    <property type="match status" value="1"/>
</dbReference>
<protein>
    <submittedName>
        <fullName evidence="7">Cytochrome P450</fullName>
    </submittedName>
</protein>
<keyword evidence="6" id="KW-0503">Monooxygenase</keyword>
<keyword evidence="5 6" id="KW-0349">Heme</keyword>
<dbReference type="GO" id="GO:0020037">
    <property type="term" value="F:heme binding"/>
    <property type="evidence" value="ECO:0007669"/>
    <property type="project" value="InterPro"/>
</dbReference>
<sequence>MTRSPAVPASLPTPLPFVGHTPAFARDPLSFLDRLAATERRVVFFDLGGSTALLTRPEDVHFTLQETGRLFSKGYQRGFAMPLVFGSGLVTSEGDFWRRQRKLIQPAFHAVHVASYAETMVTLTCELLGTWRSGETRDVNADMTLLTQRIVVATMFGASLHEDERRLADALGTIERGIILDSFSWRAVVPPHLPAPGRRALSRAVEHVEEVLAWIVARRRALSEERADLLGLLMAARDEDGQPMSDAQLRDEIMTLYIAGHETTAHTLSWALWLLGRHPQELGALREELDGVLGDRAPTFADLPKLPRLDAVVKETLRLYPPAWIFNRQLDADVTFGEDAVAKGTQIMISPWVLHRSDATFDAPLDFRPARWHDGLERRLPKGAYIPFGGGPRICIGNAFATMEAALVLALIVRAWNVEVPRVAVPTPSITLHPKGGLPSRVSRR</sequence>
<dbReference type="Proteomes" id="UP000248326">
    <property type="component" value="Unassembled WGS sequence"/>
</dbReference>
<comment type="cofactor">
    <cofactor evidence="1 5">
        <name>heme</name>
        <dbReference type="ChEBI" id="CHEBI:30413"/>
    </cofactor>
</comment>
<evidence type="ECO:0000256" key="6">
    <source>
        <dbReference type="RuleBase" id="RU000461"/>
    </source>
</evidence>
<feature type="binding site" description="axial binding residue" evidence="5">
    <location>
        <position position="395"/>
    </location>
    <ligand>
        <name>heme</name>
        <dbReference type="ChEBI" id="CHEBI:30413"/>
    </ligand>
    <ligandPart>
        <name>Fe</name>
        <dbReference type="ChEBI" id="CHEBI:18248"/>
    </ligandPart>
</feature>
<name>A0A318S868_9DEIO</name>
<dbReference type="InterPro" id="IPR036396">
    <property type="entry name" value="Cyt_P450_sf"/>
</dbReference>
<evidence type="ECO:0000256" key="1">
    <source>
        <dbReference type="ARBA" id="ARBA00001971"/>
    </source>
</evidence>
<evidence type="ECO:0000313" key="8">
    <source>
        <dbReference type="Proteomes" id="UP000248326"/>
    </source>
</evidence>
<dbReference type="GO" id="GO:0004497">
    <property type="term" value="F:monooxygenase activity"/>
    <property type="evidence" value="ECO:0007669"/>
    <property type="project" value="UniProtKB-KW"/>
</dbReference>
<keyword evidence="4 5" id="KW-0408">Iron</keyword>
<dbReference type="EMBL" id="QJSX01000007">
    <property type="protein sequence ID" value="PYE53928.1"/>
    <property type="molecule type" value="Genomic_DNA"/>
</dbReference>
<keyword evidence="3 5" id="KW-0479">Metal-binding</keyword>
<dbReference type="RefSeq" id="WP_110886826.1">
    <property type="nucleotide sequence ID" value="NZ_QJSX01000007.1"/>
</dbReference>
<proteinExistence type="inferred from homology"/>
<evidence type="ECO:0000256" key="2">
    <source>
        <dbReference type="ARBA" id="ARBA00010617"/>
    </source>
</evidence>
<gene>
    <name evidence="7" type="ORF">DES52_107186</name>
</gene>
<dbReference type="AlphaFoldDB" id="A0A318S868"/>
<evidence type="ECO:0000256" key="3">
    <source>
        <dbReference type="ARBA" id="ARBA00022723"/>
    </source>
</evidence>
<reference evidence="7 8" key="1">
    <citation type="submission" date="2018-06" db="EMBL/GenBank/DDBJ databases">
        <title>Genomic Encyclopedia of Type Strains, Phase IV (KMG-IV): sequencing the most valuable type-strain genomes for metagenomic binning, comparative biology and taxonomic classification.</title>
        <authorList>
            <person name="Goeker M."/>
        </authorList>
    </citation>
    <scope>NUCLEOTIDE SEQUENCE [LARGE SCALE GENOMIC DNA]</scope>
    <source>
        <strain evidence="7 8">DSM 18048</strain>
    </source>
</reference>
<dbReference type="GO" id="GO:0005506">
    <property type="term" value="F:iron ion binding"/>
    <property type="evidence" value="ECO:0007669"/>
    <property type="project" value="InterPro"/>
</dbReference>
<dbReference type="PRINTS" id="PR00465">
    <property type="entry name" value="EP450IV"/>
</dbReference>
<dbReference type="PROSITE" id="PS00086">
    <property type="entry name" value="CYTOCHROME_P450"/>
    <property type="match status" value="1"/>
</dbReference>
<organism evidence="7 8">
    <name type="scientific">Deinococcus yavapaiensis KR-236</name>
    <dbReference type="NCBI Taxonomy" id="694435"/>
    <lineage>
        <taxon>Bacteria</taxon>
        <taxon>Thermotogati</taxon>
        <taxon>Deinococcota</taxon>
        <taxon>Deinococci</taxon>
        <taxon>Deinococcales</taxon>
        <taxon>Deinococcaceae</taxon>
        <taxon>Deinococcus</taxon>
    </lineage>
</organism>
<dbReference type="SUPFAM" id="SSF48264">
    <property type="entry name" value="Cytochrome P450"/>
    <property type="match status" value="1"/>
</dbReference>
<dbReference type="PRINTS" id="PR00385">
    <property type="entry name" value="P450"/>
</dbReference>
<comment type="similarity">
    <text evidence="2 6">Belongs to the cytochrome P450 family.</text>
</comment>
<comment type="caution">
    <text evidence="7">The sequence shown here is derived from an EMBL/GenBank/DDBJ whole genome shotgun (WGS) entry which is preliminary data.</text>
</comment>
<dbReference type="InterPro" id="IPR001128">
    <property type="entry name" value="Cyt_P450"/>
</dbReference>
<evidence type="ECO:0000313" key="7">
    <source>
        <dbReference type="EMBL" id="PYE53928.1"/>
    </source>
</evidence>
<dbReference type="InterPro" id="IPR050121">
    <property type="entry name" value="Cytochrome_P450_monoxygenase"/>
</dbReference>
<evidence type="ECO:0000256" key="4">
    <source>
        <dbReference type="ARBA" id="ARBA00023004"/>
    </source>
</evidence>
<dbReference type="GO" id="GO:0016705">
    <property type="term" value="F:oxidoreductase activity, acting on paired donors, with incorporation or reduction of molecular oxygen"/>
    <property type="evidence" value="ECO:0007669"/>
    <property type="project" value="InterPro"/>
</dbReference>
<dbReference type="InterPro" id="IPR017972">
    <property type="entry name" value="Cyt_P450_CS"/>
</dbReference>
<dbReference type="PANTHER" id="PTHR24305:SF166">
    <property type="entry name" value="CYTOCHROME P450 12A4, MITOCHONDRIAL-RELATED"/>
    <property type="match status" value="1"/>
</dbReference>
<keyword evidence="8" id="KW-1185">Reference proteome</keyword>
<dbReference type="Gene3D" id="1.10.630.10">
    <property type="entry name" value="Cytochrome P450"/>
    <property type="match status" value="1"/>
</dbReference>
<accession>A0A318S868</accession>
<evidence type="ECO:0000256" key="5">
    <source>
        <dbReference type="PIRSR" id="PIRSR602403-1"/>
    </source>
</evidence>
<dbReference type="Pfam" id="PF00067">
    <property type="entry name" value="p450"/>
    <property type="match status" value="1"/>
</dbReference>
<dbReference type="OrthoDB" id="9789468at2"/>